<gene>
    <name evidence="11" type="ORF">CM19_05655</name>
</gene>
<dbReference type="GO" id="GO:0003677">
    <property type="term" value="F:DNA binding"/>
    <property type="evidence" value="ECO:0007669"/>
    <property type="project" value="UniProtKB-KW"/>
</dbReference>
<dbReference type="AlphaFoldDB" id="A0A031LP74"/>
<evidence type="ECO:0000256" key="8">
    <source>
        <dbReference type="ARBA" id="ARBA00023235"/>
    </source>
</evidence>
<keyword evidence="7" id="KW-0238">DNA-binding</keyword>
<dbReference type="PRINTS" id="PR00417">
    <property type="entry name" value="PRTPISMRASEI"/>
</dbReference>
<dbReference type="PROSITE" id="PS00396">
    <property type="entry name" value="TOPO_IA_1"/>
    <property type="match status" value="1"/>
</dbReference>
<dbReference type="Gene3D" id="2.70.20.10">
    <property type="entry name" value="Topoisomerase I, domain 3"/>
    <property type="match status" value="1"/>
</dbReference>
<dbReference type="InterPro" id="IPR013497">
    <property type="entry name" value="Topo_IA_cen"/>
</dbReference>
<dbReference type="PANTHER" id="PTHR11390">
    <property type="entry name" value="PROKARYOTIC DNA TOPOISOMERASE"/>
    <property type="match status" value="1"/>
</dbReference>
<comment type="catalytic activity">
    <reaction evidence="1">
        <text>ATP-independent breakage of single-stranded DNA, followed by passage and rejoining.</text>
        <dbReference type="EC" id="5.6.2.1"/>
    </reaction>
</comment>
<dbReference type="InterPro" id="IPR005739">
    <property type="entry name" value="TopoI_arch"/>
</dbReference>
<evidence type="ECO:0000256" key="5">
    <source>
        <dbReference type="ARBA" id="ARBA00022833"/>
    </source>
</evidence>
<dbReference type="InterPro" id="IPR013826">
    <property type="entry name" value="Topo_IA_cen_sub3"/>
</dbReference>
<reference evidence="11 12" key="1">
    <citation type="submission" date="2014-03" db="EMBL/GenBank/DDBJ databases">
        <title>Draft genome sequence of the novel thermoacidophilic archaea Acidianus copahuensis ALE1 strain, isolated from Copahue volcanic area in Neuquen Argentina.</title>
        <authorList>
            <person name="Urbieta M.S."/>
            <person name="Rascovan N."/>
            <person name="Castro C."/>
            <person name="Revale S."/>
            <person name="Giaveno M.A."/>
            <person name="Vazquez M.P."/>
            <person name="Donati E.R."/>
        </authorList>
    </citation>
    <scope>NUCLEOTIDE SEQUENCE [LARGE SCALE GENOMIC DNA]</scope>
    <source>
        <strain evidence="11 12">ALE1</strain>
    </source>
</reference>
<protein>
    <recommendedName>
        <fullName evidence="3">DNA topoisomerase</fullName>
        <ecNumber evidence="3">5.6.2.1</ecNumber>
    </recommendedName>
</protein>
<dbReference type="Gene3D" id="1.10.460.10">
    <property type="entry name" value="Topoisomerase I, domain 2"/>
    <property type="match status" value="1"/>
</dbReference>
<dbReference type="InterPro" id="IPR023405">
    <property type="entry name" value="Topo_IA_core_domain"/>
</dbReference>
<keyword evidence="12" id="KW-1185">Reference proteome</keyword>
<accession>A0A031LP74</accession>
<dbReference type="EMBL" id="JFZT01000039">
    <property type="protein sequence ID" value="EZQ06857.1"/>
    <property type="molecule type" value="Genomic_DNA"/>
</dbReference>
<keyword evidence="5" id="KW-0862">Zinc</keyword>
<dbReference type="GO" id="GO:0003917">
    <property type="term" value="F:DNA topoisomerase type I (single strand cut, ATP-independent) activity"/>
    <property type="evidence" value="ECO:0007669"/>
    <property type="project" value="UniProtKB-EC"/>
</dbReference>
<evidence type="ECO:0000256" key="2">
    <source>
        <dbReference type="ARBA" id="ARBA00009446"/>
    </source>
</evidence>
<dbReference type="GO" id="GO:0046872">
    <property type="term" value="F:metal ion binding"/>
    <property type="evidence" value="ECO:0007669"/>
    <property type="project" value="UniProtKB-KW"/>
</dbReference>
<comment type="caution">
    <text evidence="11">The sequence shown here is derived from an EMBL/GenBank/DDBJ whole genome shotgun (WGS) entry which is preliminary data.</text>
</comment>
<dbReference type="STRING" id="1160895.CM19_05655"/>
<keyword evidence="4" id="KW-0479">Metal-binding</keyword>
<dbReference type="Pfam" id="PF01751">
    <property type="entry name" value="Toprim"/>
    <property type="match status" value="1"/>
</dbReference>
<dbReference type="SMART" id="SM00437">
    <property type="entry name" value="TOP1Ac"/>
    <property type="match status" value="1"/>
</dbReference>
<dbReference type="GO" id="GO:0006310">
    <property type="term" value="P:DNA recombination"/>
    <property type="evidence" value="ECO:0007669"/>
    <property type="project" value="TreeGrafter"/>
</dbReference>
<dbReference type="Proteomes" id="UP000024332">
    <property type="component" value="Unassembled WGS sequence"/>
</dbReference>
<dbReference type="PROSITE" id="PS50880">
    <property type="entry name" value="TOPRIM"/>
    <property type="match status" value="1"/>
</dbReference>
<organism evidence="11 12">
    <name type="scientific">Candidatus Acidianus copahuensis</name>
    <dbReference type="NCBI Taxonomy" id="1160895"/>
    <lineage>
        <taxon>Archaea</taxon>
        <taxon>Thermoproteota</taxon>
        <taxon>Thermoprotei</taxon>
        <taxon>Sulfolobales</taxon>
        <taxon>Sulfolobaceae</taxon>
        <taxon>Acidianus</taxon>
    </lineage>
</organism>
<dbReference type="InterPro" id="IPR006171">
    <property type="entry name" value="TOPRIM_dom"/>
</dbReference>
<dbReference type="Gene3D" id="3.40.50.140">
    <property type="match status" value="1"/>
</dbReference>
<dbReference type="Pfam" id="PF01131">
    <property type="entry name" value="Topoisom_bac"/>
    <property type="match status" value="1"/>
</dbReference>
<evidence type="ECO:0000259" key="10">
    <source>
        <dbReference type="PROSITE" id="PS52039"/>
    </source>
</evidence>
<evidence type="ECO:0000256" key="4">
    <source>
        <dbReference type="ARBA" id="ARBA00022723"/>
    </source>
</evidence>
<evidence type="ECO:0000313" key="12">
    <source>
        <dbReference type="Proteomes" id="UP000024332"/>
    </source>
</evidence>
<feature type="domain" description="Toprim" evidence="9">
    <location>
        <begin position="8"/>
        <end position="144"/>
    </location>
</feature>
<sequence length="664" mass="76010">MSCSPKDYTLLIAEKPKAAKKIVEAFSKYQQCNKGKAYYWIVRWNGSPVVIASAVGHLFDLNGKSGFPVFEAEWRPIYEINKKAYYTKKYYDLLRWLSSNAKQFINACDYDIEGSVIGYMIIKTFGDLRKAKRMKYSTLTKQEIITAIGDLQPLDIYMVEAGIARHLVDWIWGINVSRALMKAVKSATSKRIILSAGRVQSPSLIQIIKNDIDRSLFVPLPYFKIRVKLDLGKEIYAYLDQDFENKEEAKSVARRIKKEELKVEEVKQADVRIPRPVPFNLGDLQVESGRFFGFSPYKTERLAEELYLNGMISYPRTNSQKIPPSINVGEIIRGLREGPLKKYVQVFDSIVAEGPRIRQGQRDDPAHPAIYPTGYFTRVSKDAYRLYDLIVRRFLASASLDAIVRKQDILLRFANGYTLSVGVQSVIEKGWTLIYPRDLKSEDLFNVKKGDKVGVLGVNVVMYTTKPSVGLSRISLLKWMEESKIGTEATRGKIIETLFLRKYVKLKGGYIIPTTLGLTVGEVLDYYFRDLTSVKMTSEMESELELIKYGKKNKDDVIKEVKERISKQVEGFAEKEVGEKIAKGLGLIQYKKCAYCDLEVEKDGLCKYHRMALAQLEKIKIIWEDRSAISEEEAIKRIAKLKTTGKLIKDIIENKWKDDVRHAR</sequence>
<dbReference type="OrthoDB" id="30963at2157"/>
<dbReference type="NCBIfam" id="TIGR01057">
    <property type="entry name" value="topA_arch"/>
    <property type="match status" value="1"/>
</dbReference>
<dbReference type="NCBIfam" id="NF004438">
    <property type="entry name" value="PRK05776.1"/>
    <property type="match status" value="1"/>
</dbReference>
<feature type="domain" description="Topo IA-type catalytic" evidence="10">
    <location>
        <begin position="155"/>
        <end position="569"/>
    </location>
</feature>
<dbReference type="InterPro" id="IPR013824">
    <property type="entry name" value="Topo_IA_cen_sub1"/>
</dbReference>
<comment type="similarity">
    <text evidence="2">Belongs to the type IA topoisomerase family.</text>
</comment>
<evidence type="ECO:0000256" key="1">
    <source>
        <dbReference type="ARBA" id="ARBA00000213"/>
    </source>
</evidence>
<evidence type="ECO:0000256" key="7">
    <source>
        <dbReference type="ARBA" id="ARBA00023125"/>
    </source>
</evidence>
<name>A0A031LP74_9CREN</name>
<dbReference type="GO" id="GO:0006265">
    <property type="term" value="P:DNA topological change"/>
    <property type="evidence" value="ECO:0007669"/>
    <property type="project" value="InterPro"/>
</dbReference>
<evidence type="ECO:0000256" key="6">
    <source>
        <dbReference type="ARBA" id="ARBA00023029"/>
    </source>
</evidence>
<dbReference type="PROSITE" id="PS52039">
    <property type="entry name" value="TOPO_IA_2"/>
    <property type="match status" value="1"/>
</dbReference>
<evidence type="ECO:0000313" key="11">
    <source>
        <dbReference type="EMBL" id="EZQ06857.1"/>
    </source>
</evidence>
<dbReference type="Gene3D" id="1.10.290.10">
    <property type="entry name" value="Topoisomerase I, domain 4"/>
    <property type="match status" value="1"/>
</dbReference>
<dbReference type="InterPro" id="IPR013825">
    <property type="entry name" value="Topo_IA_cen_sub2"/>
</dbReference>
<evidence type="ECO:0000259" key="9">
    <source>
        <dbReference type="PROSITE" id="PS50880"/>
    </source>
</evidence>
<dbReference type="SMART" id="SM00493">
    <property type="entry name" value="TOPRIM"/>
    <property type="match status" value="1"/>
</dbReference>
<dbReference type="CDD" id="cd00186">
    <property type="entry name" value="TOP1Ac"/>
    <property type="match status" value="1"/>
</dbReference>
<dbReference type="GO" id="GO:0006281">
    <property type="term" value="P:DNA repair"/>
    <property type="evidence" value="ECO:0007669"/>
    <property type="project" value="TreeGrafter"/>
</dbReference>
<keyword evidence="8 11" id="KW-0413">Isomerase</keyword>
<proteinExistence type="inferred from homology"/>
<dbReference type="SMART" id="SM00436">
    <property type="entry name" value="TOP1Bc"/>
    <property type="match status" value="1"/>
</dbReference>
<keyword evidence="6" id="KW-0799">Topoisomerase</keyword>
<dbReference type="PANTHER" id="PTHR11390:SF26">
    <property type="entry name" value="DNA TOPOISOMERASE 1"/>
    <property type="match status" value="1"/>
</dbReference>
<dbReference type="InterPro" id="IPR023406">
    <property type="entry name" value="Topo_IA_AS"/>
</dbReference>
<dbReference type="EC" id="5.6.2.1" evidence="3"/>
<dbReference type="InterPro" id="IPR003601">
    <property type="entry name" value="Topo_IA_2"/>
</dbReference>
<dbReference type="InterPro" id="IPR000380">
    <property type="entry name" value="Topo_IA"/>
</dbReference>
<dbReference type="SUPFAM" id="SSF56712">
    <property type="entry name" value="Prokaryotic type I DNA topoisomerase"/>
    <property type="match status" value="1"/>
</dbReference>
<evidence type="ECO:0000256" key="3">
    <source>
        <dbReference type="ARBA" id="ARBA00012891"/>
    </source>
</evidence>
<dbReference type="InterPro" id="IPR003602">
    <property type="entry name" value="Topo_IA_DNA-bd_dom"/>
</dbReference>